<evidence type="ECO:0000313" key="1">
    <source>
        <dbReference type="EMBL" id="KAJ2992883.1"/>
    </source>
</evidence>
<organism evidence="1 2">
    <name type="scientific">Xylaria curta</name>
    <dbReference type="NCBI Taxonomy" id="42375"/>
    <lineage>
        <taxon>Eukaryota</taxon>
        <taxon>Fungi</taxon>
        <taxon>Dikarya</taxon>
        <taxon>Ascomycota</taxon>
        <taxon>Pezizomycotina</taxon>
        <taxon>Sordariomycetes</taxon>
        <taxon>Xylariomycetidae</taxon>
        <taxon>Xylariales</taxon>
        <taxon>Xylariaceae</taxon>
        <taxon>Xylaria</taxon>
    </lineage>
</organism>
<evidence type="ECO:0000313" key="2">
    <source>
        <dbReference type="Proteomes" id="UP001143856"/>
    </source>
</evidence>
<reference evidence="1" key="1">
    <citation type="submission" date="2022-10" db="EMBL/GenBank/DDBJ databases">
        <title>Genome Sequence of Xylaria curta.</title>
        <authorList>
            <person name="Buettner E."/>
        </authorList>
    </citation>
    <scope>NUCLEOTIDE SEQUENCE</scope>
    <source>
        <strain evidence="1">Babe10</strain>
    </source>
</reference>
<proteinExistence type="predicted"/>
<dbReference type="EMBL" id="JAPDGR010000243">
    <property type="protein sequence ID" value="KAJ2992883.1"/>
    <property type="molecule type" value="Genomic_DNA"/>
</dbReference>
<accession>A0ACC1PJC9</accession>
<gene>
    <name evidence="1" type="ORF">NUW58_g2018</name>
</gene>
<name>A0ACC1PJC9_9PEZI</name>
<dbReference type="Proteomes" id="UP001143856">
    <property type="component" value="Unassembled WGS sequence"/>
</dbReference>
<protein>
    <submittedName>
        <fullName evidence="1">Uncharacterized protein</fullName>
    </submittedName>
</protein>
<comment type="caution">
    <text evidence="1">The sequence shown here is derived from an EMBL/GenBank/DDBJ whole genome shotgun (WGS) entry which is preliminary data.</text>
</comment>
<keyword evidence="2" id="KW-1185">Reference proteome</keyword>
<sequence>MGALGTLFRDTFAGQLARRVISSKALPYVEEEAGFRLPSSLEHSEKSGSGTSTPPNHGDTELDATTSEKNLDGEKNAEPGPIVDWYGPEDPENPQNWSTMKKSLVFAEICLLTFASTYSLSLTELRYIIYG</sequence>